<feature type="region of interest" description="Disordered" evidence="1">
    <location>
        <begin position="1"/>
        <end position="60"/>
    </location>
</feature>
<dbReference type="Proteomes" id="UP001497644">
    <property type="component" value="Chromosome 3"/>
</dbReference>
<dbReference type="EMBL" id="OZ034826">
    <property type="protein sequence ID" value="CAL1682063.1"/>
    <property type="molecule type" value="Genomic_DNA"/>
</dbReference>
<proteinExistence type="predicted"/>
<evidence type="ECO:0000256" key="1">
    <source>
        <dbReference type="SAM" id="MobiDB-lite"/>
    </source>
</evidence>
<organism evidence="2 3">
    <name type="scientific">Lasius platythorax</name>
    <dbReference type="NCBI Taxonomy" id="488582"/>
    <lineage>
        <taxon>Eukaryota</taxon>
        <taxon>Metazoa</taxon>
        <taxon>Ecdysozoa</taxon>
        <taxon>Arthropoda</taxon>
        <taxon>Hexapoda</taxon>
        <taxon>Insecta</taxon>
        <taxon>Pterygota</taxon>
        <taxon>Neoptera</taxon>
        <taxon>Endopterygota</taxon>
        <taxon>Hymenoptera</taxon>
        <taxon>Apocrita</taxon>
        <taxon>Aculeata</taxon>
        <taxon>Formicoidea</taxon>
        <taxon>Formicidae</taxon>
        <taxon>Formicinae</taxon>
        <taxon>Lasius</taxon>
        <taxon>Lasius</taxon>
    </lineage>
</organism>
<keyword evidence="3" id="KW-1185">Reference proteome</keyword>
<evidence type="ECO:0000313" key="3">
    <source>
        <dbReference type="Proteomes" id="UP001497644"/>
    </source>
</evidence>
<evidence type="ECO:0000313" key="2">
    <source>
        <dbReference type="EMBL" id="CAL1682063.1"/>
    </source>
</evidence>
<accession>A0AAV2NQS0</accession>
<gene>
    <name evidence="2" type="ORF">LPLAT_LOCUS7954</name>
</gene>
<protein>
    <submittedName>
        <fullName evidence="2">Uncharacterized protein</fullName>
    </submittedName>
</protein>
<name>A0AAV2NQS0_9HYME</name>
<sequence length="73" mass="8618">MEKERASESPFRQGSFLPKKFSKKSSRQTVTRERVAGSWSEKKGRRETWSENEGGKKKKRRSYVINIRSVRNL</sequence>
<dbReference type="AlphaFoldDB" id="A0AAV2NQS0"/>
<feature type="compositionally biased region" description="Basic and acidic residues" evidence="1">
    <location>
        <begin position="30"/>
        <end position="55"/>
    </location>
</feature>
<reference evidence="2" key="1">
    <citation type="submission" date="2024-04" db="EMBL/GenBank/DDBJ databases">
        <authorList>
            <consortium name="Molecular Ecology Group"/>
        </authorList>
    </citation>
    <scope>NUCLEOTIDE SEQUENCE</scope>
</reference>